<dbReference type="Proteomes" id="UP001165080">
    <property type="component" value="Unassembled WGS sequence"/>
</dbReference>
<organism evidence="2 3">
    <name type="scientific">Pleodorina starrii</name>
    <dbReference type="NCBI Taxonomy" id="330485"/>
    <lineage>
        <taxon>Eukaryota</taxon>
        <taxon>Viridiplantae</taxon>
        <taxon>Chlorophyta</taxon>
        <taxon>core chlorophytes</taxon>
        <taxon>Chlorophyceae</taxon>
        <taxon>CS clade</taxon>
        <taxon>Chlamydomonadales</taxon>
        <taxon>Volvocaceae</taxon>
        <taxon>Pleodorina</taxon>
    </lineage>
</organism>
<evidence type="ECO:0000256" key="1">
    <source>
        <dbReference type="SAM" id="MobiDB-lite"/>
    </source>
</evidence>
<evidence type="ECO:0000313" key="3">
    <source>
        <dbReference type="Proteomes" id="UP001165080"/>
    </source>
</evidence>
<dbReference type="EMBL" id="BRXU01000005">
    <property type="protein sequence ID" value="GLC51819.1"/>
    <property type="molecule type" value="Genomic_DNA"/>
</dbReference>
<protein>
    <submittedName>
        <fullName evidence="2">Uncharacterized protein</fullName>
    </submittedName>
</protein>
<proteinExistence type="predicted"/>
<reference evidence="2 3" key="1">
    <citation type="journal article" date="2023" name="Commun. Biol.">
        <title>Reorganization of the ancestral sex-determining regions during the evolution of trioecy in Pleodorina starrii.</title>
        <authorList>
            <person name="Takahashi K."/>
            <person name="Suzuki S."/>
            <person name="Kawai-Toyooka H."/>
            <person name="Yamamoto K."/>
            <person name="Hamaji T."/>
            <person name="Ootsuki R."/>
            <person name="Yamaguchi H."/>
            <person name="Kawachi M."/>
            <person name="Higashiyama T."/>
            <person name="Nozaki H."/>
        </authorList>
    </citation>
    <scope>NUCLEOTIDE SEQUENCE [LARGE SCALE GENOMIC DNA]</scope>
    <source>
        <strain evidence="2 3">NIES-4479</strain>
    </source>
</reference>
<sequence length="136" mass="15158">MVPPLTPASGRRLWTLTKIWLAVRDVPEVAILAFLGAGALSMAAYTYHREMFTAAGESFPSVEVRRDPEKQLALTGAPHKPSIFYRVAQWKATDTGYNIGVFDNRFMPYEHNLPTQGNVHSSSRYETNTTTKPAAM</sequence>
<comment type="caution">
    <text evidence="2">The sequence shown here is derived from an EMBL/GenBank/DDBJ whole genome shotgun (WGS) entry which is preliminary data.</text>
</comment>
<name>A0A9W6BGV2_9CHLO</name>
<accession>A0A9W6BGV2</accession>
<feature type="region of interest" description="Disordered" evidence="1">
    <location>
        <begin position="113"/>
        <end position="136"/>
    </location>
</feature>
<gene>
    <name evidence="2" type="primary">PLEST003529</name>
    <name evidence="2" type="ORF">PLESTB_000551800</name>
</gene>
<keyword evidence="3" id="KW-1185">Reference proteome</keyword>
<evidence type="ECO:0000313" key="2">
    <source>
        <dbReference type="EMBL" id="GLC51819.1"/>
    </source>
</evidence>
<dbReference type="OrthoDB" id="526719at2759"/>
<dbReference type="AlphaFoldDB" id="A0A9W6BGV2"/>